<keyword evidence="1" id="KW-0732">Signal</keyword>
<protein>
    <submittedName>
        <fullName evidence="2">YHS domain-containing (Seleno)protein</fullName>
    </submittedName>
</protein>
<dbReference type="RefSeq" id="WP_406644336.1">
    <property type="nucleotide sequence ID" value="NZ_CP123584.1"/>
</dbReference>
<feature type="signal peptide" evidence="1">
    <location>
        <begin position="1"/>
        <end position="25"/>
    </location>
</feature>
<dbReference type="Proteomes" id="UP001623232">
    <property type="component" value="Chromosome"/>
</dbReference>
<gene>
    <name evidence="2" type="ORF">QEZ52_10720</name>
</gene>
<keyword evidence="3" id="KW-1185">Reference proteome</keyword>
<sequence length="184" mass="20265">MKFSVIASLLAMFLAVALPPNPAQASDFHDHVVNSTSRGIAMDGFDPVAYFTQNKPAKGDQAHRATFKGRVWVFANAENKAAFEAAPEKFTPQNNGWCAWAVAHGYAAEVDFLDGWFIADDKLYVTWSAEVKDRFLKNKDQLLQQSQANWSTVHAGLLDGSVKFGSHAQRPALGFSHPQQLPES</sequence>
<evidence type="ECO:0000313" key="2">
    <source>
        <dbReference type="EMBL" id="WZK87108.1"/>
    </source>
</evidence>
<feature type="chain" id="PRO_5046017516" evidence="1">
    <location>
        <begin position="26"/>
        <end position="184"/>
    </location>
</feature>
<accession>A0ABZ2XMJ8</accession>
<dbReference type="NCBIfam" id="NF041384">
    <property type="entry name" value="YHS_seleno_dom"/>
    <property type="match status" value="1"/>
</dbReference>
<name>A0ABZ2XMJ8_9RHOB</name>
<evidence type="ECO:0000256" key="1">
    <source>
        <dbReference type="SAM" id="SignalP"/>
    </source>
</evidence>
<reference evidence="2 3" key="1">
    <citation type="submission" date="2023-04" db="EMBL/GenBank/DDBJ databases">
        <title>Complete genome sequence of Alisedimentitalea scapharcae.</title>
        <authorList>
            <person name="Rong J.-C."/>
            <person name="Yi M.-L."/>
            <person name="Zhao Q."/>
        </authorList>
    </citation>
    <scope>NUCLEOTIDE SEQUENCE [LARGE SCALE GENOMIC DNA]</scope>
    <source>
        <strain evidence="2 3">KCTC 42119</strain>
    </source>
</reference>
<proteinExistence type="predicted"/>
<evidence type="ECO:0000313" key="3">
    <source>
        <dbReference type="Proteomes" id="UP001623232"/>
    </source>
</evidence>
<dbReference type="EMBL" id="CP123584">
    <property type="protein sequence ID" value="WZK87108.1"/>
    <property type="molecule type" value="Genomic_DNA"/>
</dbReference>
<organism evidence="2 3">
    <name type="scientific">Aliisedimentitalea scapharcae</name>
    <dbReference type="NCBI Taxonomy" id="1524259"/>
    <lineage>
        <taxon>Bacteria</taxon>
        <taxon>Pseudomonadati</taxon>
        <taxon>Pseudomonadota</taxon>
        <taxon>Alphaproteobacteria</taxon>
        <taxon>Rhodobacterales</taxon>
        <taxon>Roseobacteraceae</taxon>
        <taxon>Aliisedimentitalea</taxon>
    </lineage>
</organism>